<feature type="compositionally biased region" description="Low complexity" evidence="1">
    <location>
        <begin position="105"/>
        <end position="114"/>
    </location>
</feature>
<protein>
    <submittedName>
        <fullName evidence="2">Uncharacterized protein</fullName>
    </submittedName>
</protein>
<feature type="region of interest" description="Disordered" evidence="1">
    <location>
        <begin position="74"/>
        <end position="137"/>
    </location>
</feature>
<gene>
    <name evidence="2" type="ORF">GUJ93_ZPchr0010g10663</name>
</gene>
<organism evidence="2 3">
    <name type="scientific">Zizania palustris</name>
    <name type="common">Northern wild rice</name>
    <dbReference type="NCBI Taxonomy" id="103762"/>
    <lineage>
        <taxon>Eukaryota</taxon>
        <taxon>Viridiplantae</taxon>
        <taxon>Streptophyta</taxon>
        <taxon>Embryophyta</taxon>
        <taxon>Tracheophyta</taxon>
        <taxon>Spermatophyta</taxon>
        <taxon>Magnoliopsida</taxon>
        <taxon>Liliopsida</taxon>
        <taxon>Poales</taxon>
        <taxon>Poaceae</taxon>
        <taxon>BOP clade</taxon>
        <taxon>Oryzoideae</taxon>
        <taxon>Oryzeae</taxon>
        <taxon>Zizaniinae</taxon>
        <taxon>Zizania</taxon>
    </lineage>
</organism>
<reference evidence="2" key="2">
    <citation type="submission" date="2021-02" db="EMBL/GenBank/DDBJ databases">
        <authorList>
            <person name="Kimball J.A."/>
            <person name="Haas M.W."/>
            <person name="Macchietto M."/>
            <person name="Kono T."/>
            <person name="Duquette J."/>
            <person name="Shao M."/>
        </authorList>
    </citation>
    <scope>NUCLEOTIDE SEQUENCE</scope>
    <source>
        <tissue evidence="2">Fresh leaf tissue</tissue>
    </source>
</reference>
<feature type="compositionally biased region" description="Acidic residues" evidence="1">
    <location>
        <begin position="30"/>
        <end position="47"/>
    </location>
</feature>
<name>A0A8J6BI99_ZIZPA</name>
<feature type="compositionally biased region" description="Basic and acidic residues" evidence="1">
    <location>
        <begin position="77"/>
        <end position="86"/>
    </location>
</feature>
<dbReference type="Proteomes" id="UP000729402">
    <property type="component" value="Unassembled WGS sequence"/>
</dbReference>
<sequence length="137" mass="15733">MMMNVAFFDEDNPIMEWLSNSRSESRPILDEYDDDNDDDDVDDDDWNTSDGFLIDELQMEVEEVTAFKRKHQFGTKDANKKGKMHLEEDDLLEEDDYIDGETEESSSASENEGNNLDEDIFDANRSSGGVPRVDGEF</sequence>
<keyword evidence="3" id="KW-1185">Reference proteome</keyword>
<proteinExistence type="predicted"/>
<comment type="caution">
    <text evidence="2">The sequence shown here is derived from an EMBL/GenBank/DDBJ whole genome shotgun (WGS) entry which is preliminary data.</text>
</comment>
<feature type="region of interest" description="Disordered" evidence="1">
    <location>
        <begin position="19"/>
        <end position="49"/>
    </location>
</feature>
<evidence type="ECO:0000256" key="1">
    <source>
        <dbReference type="SAM" id="MobiDB-lite"/>
    </source>
</evidence>
<evidence type="ECO:0000313" key="3">
    <source>
        <dbReference type="Proteomes" id="UP000729402"/>
    </source>
</evidence>
<evidence type="ECO:0000313" key="2">
    <source>
        <dbReference type="EMBL" id="KAG8087734.1"/>
    </source>
</evidence>
<dbReference type="OrthoDB" id="684002at2759"/>
<reference evidence="2" key="1">
    <citation type="journal article" date="2021" name="bioRxiv">
        <title>Whole Genome Assembly and Annotation of Northern Wild Rice, Zizania palustris L., Supports a Whole Genome Duplication in the Zizania Genus.</title>
        <authorList>
            <person name="Haas M."/>
            <person name="Kono T."/>
            <person name="Macchietto M."/>
            <person name="Millas R."/>
            <person name="McGilp L."/>
            <person name="Shao M."/>
            <person name="Duquette J."/>
            <person name="Hirsch C.N."/>
            <person name="Kimball J."/>
        </authorList>
    </citation>
    <scope>NUCLEOTIDE SEQUENCE</scope>
    <source>
        <tissue evidence="2">Fresh leaf tissue</tissue>
    </source>
</reference>
<dbReference type="EMBL" id="JAAALK010000082">
    <property type="protein sequence ID" value="KAG8087734.1"/>
    <property type="molecule type" value="Genomic_DNA"/>
</dbReference>
<accession>A0A8J6BI99</accession>
<dbReference type="AlphaFoldDB" id="A0A8J6BI99"/>
<feature type="compositionally biased region" description="Acidic residues" evidence="1">
    <location>
        <begin position="87"/>
        <end position="104"/>
    </location>
</feature>